<evidence type="ECO:0000313" key="2">
    <source>
        <dbReference type="Proteomes" id="UP000182054"/>
    </source>
</evidence>
<reference evidence="1 2" key="1">
    <citation type="submission" date="2016-10" db="EMBL/GenBank/DDBJ databases">
        <authorList>
            <person name="de Groot N.N."/>
        </authorList>
    </citation>
    <scope>NUCLEOTIDE SEQUENCE [LARGE SCALE GENOMIC DNA]</scope>
    <source>
        <strain evidence="1 2">DSM 44908</strain>
    </source>
</reference>
<dbReference type="Proteomes" id="UP000182054">
    <property type="component" value="Unassembled WGS sequence"/>
</dbReference>
<dbReference type="EMBL" id="FOJN01000018">
    <property type="protein sequence ID" value="SFA61589.1"/>
    <property type="molecule type" value="Genomic_DNA"/>
</dbReference>
<protein>
    <submittedName>
        <fullName evidence="1">Uncharacterized protein</fullName>
    </submittedName>
</protein>
<name>A0A1I0UBW9_9NOCA</name>
<gene>
    <name evidence="1" type="ORF">SAMN05444374_11835</name>
</gene>
<organism evidence="1 2">
    <name type="scientific">Rhodococcoides kroppenstedtii</name>
    <dbReference type="NCBI Taxonomy" id="293050"/>
    <lineage>
        <taxon>Bacteria</taxon>
        <taxon>Bacillati</taxon>
        <taxon>Actinomycetota</taxon>
        <taxon>Actinomycetes</taxon>
        <taxon>Mycobacteriales</taxon>
        <taxon>Nocardiaceae</taxon>
        <taxon>Rhodococcoides</taxon>
    </lineage>
</organism>
<dbReference type="RefSeq" id="WP_068365648.1">
    <property type="nucleotide sequence ID" value="NZ_FOJN01000018.1"/>
</dbReference>
<dbReference type="AlphaFoldDB" id="A0A1I0UBW9"/>
<sequence>MIRFLGPDTRFSTDDDGYVATSPSHPDVVRARAFVEARLPVASVSDTADDLLATLFRRGRVAEVRSAATGPGKVAVDDRSRVVDATGAATDGLYAVGPFVAGHTWSGAFPRPNVDAGFFRHNEAVARDLLTDVTSTR</sequence>
<accession>A0A1I0UBW9</accession>
<evidence type="ECO:0000313" key="1">
    <source>
        <dbReference type="EMBL" id="SFA61589.1"/>
    </source>
</evidence>
<dbReference type="GeneID" id="85487860"/>
<proteinExistence type="predicted"/>